<comment type="caution">
    <text evidence="1">The sequence shown here is derived from an EMBL/GenBank/DDBJ whole genome shotgun (WGS) entry which is preliminary data.</text>
</comment>
<sequence length="42" mass="4814">MGDIYQELLIRLAAEPCVIERDEEVRAMMEAPDKLRKGVAPR</sequence>
<evidence type="ECO:0000313" key="2">
    <source>
        <dbReference type="Proteomes" id="UP000004510"/>
    </source>
</evidence>
<proteinExistence type="predicted"/>
<dbReference type="EMBL" id="ADMS01000011">
    <property type="protein sequence ID" value="EFF78380.1"/>
    <property type="molecule type" value="Genomic_DNA"/>
</dbReference>
<dbReference type="AlphaFoldDB" id="D4X495"/>
<evidence type="ECO:0000313" key="1">
    <source>
        <dbReference type="EMBL" id="EFF78380.1"/>
    </source>
</evidence>
<protein>
    <submittedName>
        <fullName evidence="1">Uncharacterized protein</fullName>
    </submittedName>
</protein>
<accession>D4X495</accession>
<gene>
    <name evidence="1" type="ORF">HMPREF0004_0292</name>
</gene>
<dbReference type="HOGENOM" id="CLU_3245675_0_0_4"/>
<reference evidence="2" key="1">
    <citation type="submission" date="2010-03" db="EMBL/GenBank/DDBJ databases">
        <title>Complete sequence of Mobiluncus curtisii ATCC 43063.</title>
        <authorList>
            <person name="Muzny D."/>
            <person name="Qin X."/>
            <person name="Deng J."/>
            <person name="Jiang H."/>
            <person name="Liu Y."/>
            <person name="Qu J."/>
            <person name="Song X.-Z."/>
            <person name="Zhang L."/>
            <person name="Thornton R."/>
            <person name="Coyle M."/>
            <person name="Francisco L."/>
            <person name="Jackson L."/>
            <person name="Javaid M."/>
            <person name="Korchina V."/>
            <person name="Kovar C."/>
            <person name="Mata R."/>
            <person name="Mathew T."/>
            <person name="Ngo R."/>
            <person name="Nguyen L."/>
            <person name="Nguyen N."/>
            <person name="Okwuonu G."/>
            <person name="Ongeri F."/>
            <person name="Pham C."/>
            <person name="Simmons D."/>
            <person name="Wilczek-Boney K."/>
            <person name="Hale W."/>
            <person name="Jakkamsetti A."/>
            <person name="Pham P."/>
            <person name="Ruth R."/>
            <person name="San Lucas F."/>
            <person name="Warren J."/>
            <person name="Zhang J."/>
            <person name="Zhao Z."/>
            <person name="Zhou C."/>
            <person name="Zhu D."/>
            <person name="Lee S."/>
            <person name="Bess C."/>
            <person name="Blankenburg K."/>
            <person name="Forbes L."/>
            <person name="Fu Q."/>
            <person name="Gubbala S."/>
            <person name="Hirani K."/>
            <person name="Jayaseelan J.C."/>
            <person name="Lara F."/>
            <person name="Munidasa M."/>
            <person name="Palculict T."/>
            <person name="Patil S."/>
            <person name="Pu L.-L."/>
            <person name="Saada N."/>
            <person name="Tang L."/>
            <person name="Weissenberger G."/>
            <person name="Zhu Y."/>
            <person name="Hemphill L."/>
            <person name="Shang Y."/>
            <person name="Youmans B."/>
            <person name="Ayvaz T."/>
            <person name="Ross M."/>
            <person name="Santibanez J."/>
            <person name="Aqrawi P."/>
            <person name="Gross S."/>
            <person name="Joshi V."/>
            <person name="Fowler G."/>
            <person name="Nazareth L."/>
            <person name="Reid J."/>
            <person name="Worley K."/>
            <person name="Petrosino J."/>
            <person name="Highlander S."/>
            <person name="Gibbs R."/>
            <person name="Gibbs R."/>
        </authorList>
    </citation>
    <scope>NUCLEOTIDE SEQUENCE [LARGE SCALE GENOMIC DNA]</scope>
    <source>
        <strain evidence="2">ATCC 43553</strain>
    </source>
</reference>
<dbReference type="PATRIC" id="fig|742159.3.peg.14"/>
<name>D4X495_9BURK</name>
<organism evidence="1 2">
    <name type="scientific">Achromobacter piechaudii ATCC 43553</name>
    <dbReference type="NCBI Taxonomy" id="742159"/>
    <lineage>
        <taxon>Bacteria</taxon>
        <taxon>Pseudomonadati</taxon>
        <taxon>Pseudomonadota</taxon>
        <taxon>Betaproteobacteria</taxon>
        <taxon>Burkholderiales</taxon>
        <taxon>Alcaligenaceae</taxon>
        <taxon>Achromobacter</taxon>
    </lineage>
</organism>
<dbReference type="Proteomes" id="UP000004510">
    <property type="component" value="Unassembled WGS sequence"/>
</dbReference>